<dbReference type="Proteomes" id="UP001232755">
    <property type="component" value="Unassembled WGS sequence"/>
</dbReference>
<accession>A0ABU0QGE5</accession>
<feature type="region of interest" description="Disordered" evidence="1">
    <location>
        <begin position="141"/>
        <end position="215"/>
    </location>
</feature>
<protein>
    <submittedName>
        <fullName evidence="2">Uncharacterized protein</fullName>
    </submittedName>
</protein>
<evidence type="ECO:0000313" key="3">
    <source>
        <dbReference type="Proteomes" id="UP001232755"/>
    </source>
</evidence>
<reference evidence="2 3" key="1">
    <citation type="submission" date="2023-07" db="EMBL/GenBank/DDBJ databases">
        <title>Comparative genomics of wheat-associated soil bacteria to identify genetic determinants of phenazine resistance.</title>
        <authorList>
            <person name="Mouncey N."/>
        </authorList>
    </citation>
    <scope>NUCLEOTIDE SEQUENCE [LARGE SCALE GENOMIC DNA]</scope>
    <source>
        <strain evidence="2 3">B3I12</strain>
    </source>
</reference>
<organism evidence="2 3">
    <name type="scientific">Streptomyces africanus</name>
    <dbReference type="NCBI Taxonomy" id="231024"/>
    <lineage>
        <taxon>Bacteria</taxon>
        <taxon>Bacillati</taxon>
        <taxon>Actinomycetota</taxon>
        <taxon>Actinomycetes</taxon>
        <taxon>Kitasatosporales</taxon>
        <taxon>Streptomycetaceae</taxon>
        <taxon>Streptomyces</taxon>
    </lineage>
</organism>
<sequence length="277" mass="29102">MPLAGLATDSSGDGNSRPRKVPAATVSPPITAPPMSILGALQRGRIASPHKRVHAMVIEKHAIRAPVASLRPRSCTPNSADQSSVAPSAIEAHGTHNAGHRRHDASAERVAQPAGENSCRNRRSLLPIAVRGATGRRWSTNSLLSRLGPSRQDLGWSGRRERPGTPPRHRSGRISRAPGLSVVRRPSGGCEPALPRSHSRANRPRTGGSCGGSPRRAGACDINGRTVTQAGPSCVRADNQGRHGARTCLVLLRCRSQALASTAITAAGVARKACTPW</sequence>
<proteinExistence type="predicted"/>
<dbReference type="EMBL" id="JAUSYP010000001">
    <property type="protein sequence ID" value="MDQ0746458.1"/>
    <property type="molecule type" value="Genomic_DNA"/>
</dbReference>
<feature type="region of interest" description="Disordered" evidence="1">
    <location>
        <begin position="1"/>
        <end position="35"/>
    </location>
</feature>
<evidence type="ECO:0000313" key="2">
    <source>
        <dbReference type="EMBL" id="MDQ0746458.1"/>
    </source>
</evidence>
<evidence type="ECO:0000256" key="1">
    <source>
        <dbReference type="SAM" id="MobiDB-lite"/>
    </source>
</evidence>
<gene>
    <name evidence="2" type="ORF">QF034_000689</name>
</gene>
<keyword evidence="3" id="KW-1185">Reference proteome</keyword>
<name>A0ABU0QGE5_9ACTN</name>
<comment type="caution">
    <text evidence="2">The sequence shown here is derived from an EMBL/GenBank/DDBJ whole genome shotgun (WGS) entry which is preliminary data.</text>
</comment>